<dbReference type="EMBL" id="JAAXOT010000012">
    <property type="protein sequence ID" value="NKY58887.1"/>
    <property type="molecule type" value="Genomic_DNA"/>
</dbReference>
<keyword evidence="1" id="KW-0732">Signal</keyword>
<evidence type="ECO:0000256" key="1">
    <source>
        <dbReference type="SAM" id="SignalP"/>
    </source>
</evidence>
<sequence>MTNSATVPGSPVRHRMLCCVLAAAVLGAGACGAAEVTDPAAVWDPCDLPDGLLTEAGFPAGSQRRDVAAEPGWAGCGWSSGEAVVRVLFTTAGSPESVGGAEALRTEITVADRTGQRVQPRSTGTAATCTVALPTEDGGLIRVRLDSAGPGTGADVCGRAERVASVLAPALPA</sequence>
<dbReference type="Pfam" id="PF12079">
    <property type="entry name" value="DUF3558"/>
    <property type="match status" value="1"/>
</dbReference>
<evidence type="ECO:0000313" key="3">
    <source>
        <dbReference type="Proteomes" id="UP000570678"/>
    </source>
</evidence>
<organism evidence="2 3">
    <name type="scientific">Nocardia flavorosea</name>
    <dbReference type="NCBI Taxonomy" id="53429"/>
    <lineage>
        <taxon>Bacteria</taxon>
        <taxon>Bacillati</taxon>
        <taxon>Actinomycetota</taxon>
        <taxon>Actinomycetes</taxon>
        <taxon>Mycobacteriales</taxon>
        <taxon>Nocardiaceae</taxon>
        <taxon>Nocardia</taxon>
    </lineage>
</organism>
<dbReference type="Proteomes" id="UP000570678">
    <property type="component" value="Unassembled WGS sequence"/>
</dbReference>
<dbReference type="AlphaFoldDB" id="A0A846YIH4"/>
<gene>
    <name evidence="2" type="ORF">HGA15_22615</name>
</gene>
<comment type="caution">
    <text evidence="2">The sequence shown here is derived from an EMBL/GenBank/DDBJ whole genome shotgun (WGS) entry which is preliminary data.</text>
</comment>
<feature type="chain" id="PRO_5032696029" evidence="1">
    <location>
        <begin position="34"/>
        <end position="173"/>
    </location>
</feature>
<dbReference type="RefSeq" id="WP_084493372.1">
    <property type="nucleotide sequence ID" value="NZ_JAAXOT010000012.1"/>
</dbReference>
<evidence type="ECO:0000313" key="2">
    <source>
        <dbReference type="EMBL" id="NKY58887.1"/>
    </source>
</evidence>
<proteinExistence type="predicted"/>
<accession>A0A846YIH4</accession>
<protein>
    <submittedName>
        <fullName evidence="2">DUF3558 family protein</fullName>
    </submittedName>
</protein>
<name>A0A846YIH4_9NOCA</name>
<keyword evidence="3" id="KW-1185">Reference proteome</keyword>
<reference evidence="2 3" key="1">
    <citation type="submission" date="2020-04" db="EMBL/GenBank/DDBJ databases">
        <title>MicrobeNet Type strains.</title>
        <authorList>
            <person name="Nicholson A.C."/>
        </authorList>
    </citation>
    <scope>NUCLEOTIDE SEQUENCE [LARGE SCALE GENOMIC DNA]</scope>
    <source>
        <strain evidence="2 3">JCM 3332</strain>
    </source>
</reference>
<dbReference type="InterPro" id="IPR024520">
    <property type="entry name" value="DUF3558"/>
</dbReference>
<feature type="signal peptide" evidence="1">
    <location>
        <begin position="1"/>
        <end position="33"/>
    </location>
</feature>